<feature type="non-terminal residue" evidence="2">
    <location>
        <position position="1"/>
    </location>
</feature>
<dbReference type="Proteomes" id="UP000601435">
    <property type="component" value="Unassembled WGS sequence"/>
</dbReference>
<dbReference type="AlphaFoldDB" id="A0A812T8S3"/>
<accession>A0A812T8S3</accession>
<sequence length="98" mass="9963">MPCVPPCFKFGPRSSTPCQGKGPAAFAVSKGQTKGPPKGVGKASSEASWANGGKDRGDKGSVWVPGKGAKGDKGKGKFKGKGKKGAPPAPPADHEFWQ</sequence>
<gene>
    <name evidence="2" type="ORF">SNEC2469_LOCUS14871</name>
</gene>
<reference evidence="2" key="1">
    <citation type="submission" date="2021-02" db="EMBL/GenBank/DDBJ databases">
        <authorList>
            <person name="Dougan E. K."/>
            <person name="Rhodes N."/>
            <person name="Thang M."/>
            <person name="Chan C."/>
        </authorList>
    </citation>
    <scope>NUCLEOTIDE SEQUENCE</scope>
</reference>
<dbReference type="EMBL" id="CAJNJA010023997">
    <property type="protein sequence ID" value="CAE7520106.1"/>
    <property type="molecule type" value="Genomic_DNA"/>
</dbReference>
<feature type="region of interest" description="Disordered" evidence="1">
    <location>
        <begin position="11"/>
        <end position="98"/>
    </location>
</feature>
<protein>
    <submittedName>
        <fullName evidence="2">Uncharacterized protein</fullName>
    </submittedName>
</protein>
<keyword evidence="3" id="KW-1185">Reference proteome</keyword>
<evidence type="ECO:0000313" key="3">
    <source>
        <dbReference type="Proteomes" id="UP000601435"/>
    </source>
</evidence>
<comment type="caution">
    <text evidence="2">The sequence shown here is derived from an EMBL/GenBank/DDBJ whole genome shotgun (WGS) entry which is preliminary data.</text>
</comment>
<evidence type="ECO:0000313" key="2">
    <source>
        <dbReference type="EMBL" id="CAE7520106.1"/>
    </source>
</evidence>
<evidence type="ECO:0000256" key="1">
    <source>
        <dbReference type="SAM" id="MobiDB-lite"/>
    </source>
</evidence>
<organism evidence="2 3">
    <name type="scientific">Symbiodinium necroappetens</name>
    <dbReference type="NCBI Taxonomy" id="1628268"/>
    <lineage>
        <taxon>Eukaryota</taxon>
        <taxon>Sar</taxon>
        <taxon>Alveolata</taxon>
        <taxon>Dinophyceae</taxon>
        <taxon>Suessiales</taxon>
        <taxon>Symbiodiniaceae</taxon>
        <taxon>Symbiodinium</taxon>
    </lineage>
</organism>
<proteinExistence type="predicted"/>
<name>A0A812T8S3_9DINO</name>